<evidence type="ECO:0000313" key="10">
    <source>
        <dbReference type="EMBL" id="MBF8179148.1"/>
    </source>
</evidence>
<evidence type="ECO:0000256" key="8">
    <source>
        <dbReference type="RuleBase" id="RU365088"/>
    </source>
</evidence>
<sequence>MPFFPMLMVSLGATQVELQQTLSAYLAAFGVMMLLHGPLSDALGRRPVILGGLVVYLVASIGGALANSLSLLLLCRTLQGLSVGAGSVVGRVVIRDRLEGPAAQKLLAQVTMIFGLAPAIAPVFGGWLQNWFPWQSVFIFMALFSGLQLVASYFSLPETLLRQQRTSMKPAALARSYSAVLKSKPFWLLSLALSCNFIGFFLYVSSAPIFVIQYLGLNKAEFGWLFIPATAGIIFGAYLSGKVANRFAPATTIGYGYLTMGVATALNLAYNAFLPPVVPWVILPIMLYTIGMSFATPSLTLLTLDLFPSTRGMAASMQGFVQTMVMTFVSGVVAPRVADSGLKMGLAVLSFLALGYLAWAAYTQRE</sequence>
<keyword evidence="11" id="KW-1185">Reference proteome</keyword>
<evidence type="ECO:0000256" key="3">
    <source>
        <dbReference type="ARBA" id="ARBA00022448"/>
    </source>
</evidence>
<dbReference type="InterPro" id="IPR004812">
    <property type="entry name" value="Efflux_drug-R_Bcr/CmlA"/>
</dbReference>
<protein>
    <recommendedName>
        <fullName evidence="8">Bcr/CflA family efflux transporter</fullName>
    </recommendedName>
</protein>
<feature type="transmembrane region" description="Helical" evidence="8">
    <location>
        <begin position="319"/>
        <end position="338"/>
    </location>
</feature>
<feature type="transmembrane region" description="Helical" evidence="8">
    <location>
        <begin position="253"/>
        <end position="273"/>
    </location>
</feature>
<keyword evidence="4" id="KW-1003">Cell membrane</keyword>
<feature type="transmembrane region" description="Helical" evidence="8">
    <location>
        <begin position="48"/>
        <end position="65"/>
    </location>
</feature>
<dbReference type="EMBL" id="JADOEL010000015">
    <property type="protein sequence ID" value="MBF8179148.1"/>
    <property type="molecule type" value="Genomic_DNA"/>
</dbReference>
<keyword evidence="7 8" id="KW-0472">Membrane</keyword>
<comment type="similarity">
    <text evidence="2 8">Belongs to the major facilitator superfamily. Bcr/CmlA family.</text>
</comment>
<evidence type="ECO:0000256" key="5">
    <source>
        <dbReference type="ARBA" id="ARBA00022692"/>
    </source>
</evidence>
<dbReference type="RefSeq" id="WP_195876260.1">
    <property type="nucleotide sequence ID" value="NZ_JADOEL010000015.1"/>
</dbReference>
<evidence type="ECO:0000313" key="11">
    <source>
        <dbReference type="Proteomes" id="UP000657372"/>
    </source>
</evidence>
<feature type="transmembrane region" description="Helical" evidence="8">
    <location>
        <begin position="106"/>
        <end position="128"/>
    </location>
</feature>
<dbReference type="InterPro" id="IPR036259">
    <property type="entry name" value="MFS_trans_sf"/>
</dbReference>
<reference evidence="10 11" key="1">
    <citation type="submission" date="2020-11" db="EMBL/GenBank/DDBJ databases">
        <title>WGS of Herminiimonas contaminans strain Marseille-Q4544 isolated from planarians Schmidtea mediterranea.</title>
        <authorList>
            <person name="Kangale L."/>
        </authorList>
    </citation>
    <scope>NUCLEOTIDE SEQUENCE [LARGE SCALE GENOMIC DNA]</scope>
    <source>
        <strain evidence="10 11">Marseille-Q4544</strain>
    </source>
</reference>
<keyword evidence="5 8" id="KW-0812">Transmembrane</keyword>
<dbReference type="InterPro" id="IPR011701">
    <property type="entry name" value="MFS"/>
</dbReference>
<dbReference type="PANTHER" id="PTHR42718:SF9">
    <property type="entry name" value="MAJOR FACILITATOR SUPERFAMILY MULTIDRUG TRANSPORTER MFSC"/>
    <property type="match status" value="1"/>
</dbReference>
<feature type="transmembrane region" description="Helical" evidence="8">
    <location>
        <begin position="222"/>
        <end position="241"/>
    </location>
</feature>
<evidence type="ECO:0000256" key="6">
    <source>
        <dbReference type="ARBA" id="ARBA00022989"/>
    </source>
</evidence>
<dbReference type="Gene3D" id="1.20.1720.10">
    <property type="entry name" value="Multidrug resistance protein D"/>
    <property type="match status" value="1"/>
</dbReference>
<proteinExistence type="inferred from homology"/>
<feature type="transmembrane region" description="Helical" evidence="8">
    <location>
        <begin position="344"/>
        <end position="362"/>
    </location>
</feature>
<evidence type="ECO:0000256" key="1">
    <source>
        <dbReference type="ARBA" id="ARBA00004651"/>
    </source>
</evidence>
<evidence type="ECO:0000256" key="2">
    <source>
        <dbReference type="ARBA" id="ARBA00006236"/>
    </source>
</evidence>
<gene>
    <name evidence="10" type="ORF">IXC47_15805</name>
</gene>
<dbReference type="NCBIfam" id="TIGR00710">
    <property type="entry name" value="efflux_Bcr_CflA"/>
    <property type="match status" value="1"/>
</dbReference>
<dbReference type="SUPFAM" id="SSF103473">
    <property type="entry name" value="MFS general substrate transporter"/>
    <property type="match status" value="1"/>
</dbReference>
<name>A0ABS0EXA1_9BURK</name>
<accession>A0ABS0EXA1</accession>
<comment type="caution">
    <text evidence="8">Lacks conserved residue(s) required for the propagation of feature annotation.</text>
</comment>
<evidence type="ECO:0000256" key="7">
    <source>
        <dbReference type="ARBA" id="ARBA00023136"/>
    </source>
</evidence>
<comment type="subcellular location">
    <subcellularLocation>
        <location evidence="8">Cell inner membrane</location>
        <topology evidence="8">Multi-pass membrane protein</topology>
    </subcellularLocation>
    <subcellularLocation>
        <location evidence="1">Cell membrane</location>
        <topology evidence="1">Multi-pass membrane protein</topology>
    </subcellularLocation>
</comment>
<dbReference type="Proteomes" id="UP000657372">
    <property type="component" value="Unassembled WGS sequence"/>
</dbReference>
<feature type="transmembrane region" description="Helical" evidence="8">
    <location>
        <begin position="285"/>
        <end position="307"/>
    </location>
</feature>
<comment type="caution">
    <text evidence="10">The sequence shown here is derived from an EMBL/GenBank/DDBJ whole genome shotgun (WGS) entry which is preliminary data.</text>
</comment>
<evidence type="ECO:0000256" key="4">
    <source>
        <dbReference type="ARBA" id="ARBA00022475"/>
    </source>
</evidence>
<feature type="transmembrane region" description="Helical" evidence="8">
    <location>
        <begin position="20"/>
        <end position="36"/>
    </location>
</feature>
<evidence type="ECO:0000259" key="9">
    <source>
        <dbReference type="PROSITE" id="PS50850"/>
    </source>
</evidence>
<feature type="transmembrane region" description="Helical" evidence="8">
    <location>
        <begin position="186"/>
        <end position="216"/>
    </location>
</feature>
<keyword evidence="3 8" id="KW-0813">Transport</keyword>
<dbReference type="CDD" id="cd17320">
    <property type="entry name" value="MFS_MdfA_MDR_like"/>
    <property type="match status" value="1"/>
</dbReference>
<feature type="domain" description="Major facilitator superfamily (MFS) profile" evidence="9">
    <location>
        <begin position="1"/>
        <end position="366"/>
    </location>
</feature>
<dbReference type="InterPro" id="IPR020846">
    <property type="entry name" value="MFS_dom"/>
</dbReference>
<dbReference type="PROSITE" id="PS50850">
    <property type="entry name" value="MFS"/>
    <property type="match status" value="1"/>
</dbReference>
<feature type="transmembrane region" description="Helical" evidence="8">
    <location>
        <begin position="134"/>
        <end position="156"/>
    </location>
</feature>
<dbReference type="PANTHER" id="PTHR42718">
    <property type="entry name" value="MAJOR FACILITATOR SUPERFAMILY MULTIDRUG TRANSPORTER MFSC"/>
    <property type="match status" value="1"/>
</dbReference>
<keyword evidence="6 8" id="KW-1133">Transmembrane helix</keyword>
<keyword evidence="8" id="KW-0997">Cell inner membrane</keyword>
<dbReference type="Pfam" id="PF07690">
    <property type="entry name" value="MFS_1"/>
    <property type="match status" value="1"/>
</dbReference>
<organism evidence="10 11">
    <name type="scientific">Herminiimonas contaminans</name>
    <dbReference type="NCBI Taxonomy" id="1111140"/>
    <lineage>
        <taxon>Bacteria</taxon>
        <taxon>Pseudomonadati</taxon>
        <taxon>Pseudomonadota</taxon>
        <taxon>Betaproteobacteria</taxon>
        <taxon>Burkholderiales</taxon>
        <taxon>Oxalobacteraceae</taxon>
        <taxon>Herminiimonas</taxon>
    </lineage>
</organism>